<dbReference type="GeneID" id="9622226"/>
<feature type="binding site" evidence="2">
    <location>
        <begin position="61"/>
        <end position="68"/>
    </location>
    <ligand>
        <name>substrate</name>
    </ligand>
</feature>
<evidence type="ECO:0000256" key="1">
    <source>
        <dbReference type="ARBA" id="ARBA00038362"/>
    </source>
</evidence>
<dbReference type="InterPro" id="IPR001345">
    <property type="entry name" value="PG/BPGM_mutase_AS"/>
</dbReference>
<dbReference type="InterPro" id="IPR013078">
    <property type="entry name" value="His_Pase_superF_clade-1"/>
</dbReference>
<dbReference type="PANTHER" id="PTHR48100">
    <property type="entry name" value="BROAD-SPECIFICITY PHOSPHATASE YOR283W-RELATED"/>
    <property type="match status" value="1"/>
</dbReference>
<dbReference type="Gene3D" id="3.40.50.1240">
    <property type="entry name" value="Phosphoglycerate mutase-like"/>
    <property type="match status" value="1"/>
</dbReference>
<comment type="similarity">
    <text evidence="1">Belongs to the phosphoglycerate mutase family.</text>
</comment>
<dbReference type="InParanoid" id="D8U3F8"/>
<dbReference type="RefSeq" id="XP_002953147.1">
    <property type="nucleotide sequence ID" value="XM_002953101.1"/>
</dbReference>
<dbReference type="KEGG" id="vcn:VOLCADRAFT_93926"/>
<evidence type="ECO:0000256" key="2">
    <source>
        <dbReference type="PIRSR" id="PIRSR613078-2"/>
    </source>
</evidence>
<dbReference type="CDD" id="cd07067">
    <property type="entry name" value="HP_PGM_like"/>
    <property type="match status" value="1"/>
</dbReference>
<dbReference type="Pfam" id="PF00300">
    <property type="entry name" value="His_Phos_1"/>
    <property type="match status" value="2"/>
</dbReference>
<dbReference type="InterPro" id="IPR029033">
    <property type="entry name" value="His_PPase_superfam"/>
</dbReference>
<feature type="region of interest" description="Disordered" evidence="3">
    <location>
        <begin position="397"/>
        <end position="419"/>
    </location>
</feature>
<dbReference type="EMBL" id="GL378355">
    <property type="protein sequence ID" value="EFJ45746.1"/>
    <property type="molecule type" value="Genomic_DNA"/>
</dbReference>
<dbReference type="Proteomes" id="UP000001058">
    <property type="component" value="Unassembled WGS sequence"/>
</dbReference>
<dbReference type="PROSITE" id="PS00175">
    <property type="entry name" value="PG_MUTASE"/>
    <property type="match status" value="1"/>
</dbReference>
<dbReference type="PANTHER" id="PTHR48100:SF10">
    <property type="entry name" value="2-CARBOXY-D-ARABINITOL-1-PHOSPHATASE-RELATED"/>
    <property type="match status" value="1"/>
</dbReference>
<dbReference type="InterPro" id="IPR050275">
    <property type="entry name" value="PGM_Phosphatase"/>
</dbReference>
<dbReference type="OrthoDB" id="354304at2759"/>
<dbReference type="SUPFAM" id="SSF53254">
    <property type="entry name" value="Phosphoglycerate mutase-like"/>
    <property type="match status" value="1"/>
</dbReference>
<evidence type="ECO:0000313" key="5">
    <source>
        <dbReference type="Proteomes" id="UP000001058"/>
    </source>
</evidence>
<gene>
    <name evidence="4" type="primary">pgm4</name>
    <name evidence="4" type="ORF">VOLCADRAFT_93926</name>
</gene>
<organism evidence="5">
    <name type="scientific">Volvox carteri f. nagariensis</name>
    <dbReference type="NCBI Taxonomy" id="3068"/>
    <lineage>
        <taxon>Eukaryota</taxon>
        <taxon>Viridiplantae</taxon>
        <taxon>Chlorophyta</taxon>
        <taxon>core chlorophytes</taxon>
        <taxon>Chlorophyceae</taxon>
        <taxon>CS clade</taxon>
        <taxon>Chlamydomonadales</taxon>
        <taxon>Volvocaceae</taxon>
        <taxon>Volvox</taxon>
    </lineage>
</organism>
<evidence type="ECO:0000313" key="4">
    <source>
        <dbReference type="EMBL" id="EFJ45746.1"/>
    </source>
</evidence>
<dbReference type="GO" id="GO:0016791">
    <property type="term" value="F:phosphatase activity"/>
    <property type="evidence" value="ECO:0007669"/>
    <property type="project" value="TreeGrafter"/>
</dbReference>
<dbReference type="eggNOG" id="KOG0235">
    <property type="taxonomic scope" value="Eukaryota"/>
</dbReference>
<keyword evidence="5" id="KW-1185">Reference proteome</keyword>
<dbReference type="SMART" id="SM00855">
    <property type="entry name" value="PGAM"/>
    <property type="match status" value="1"/>
</dbReference>
<reference evidence="4 5" key="1">
    <citation type="journal article" date="2010" name="Science">
        <title>Genomic analysis of organismal complexity in the multicellular green alga Volvox carteri.</title>
        <authorList>
            <person name="Prochnik S.E."/>
            <person name="Umen J."/>
            <person name="Nedelcu A.M."/>
            <person name="Hallmann A."/>
            <person name="Miller S.M."/>
            <person name="Nishii I."/>
            <person name="Ferris P."/>
            <person name="Kuo A."/>
            <person name="Mitros T."/>
            <person name="Fritz-Laylin L.K."/>
            <person name="Hellsten U."/>
            <person name="Chapman J."/>
            <person name="Simakov O."/>
            <person name="Rensing S.A."/>
            <person name="Terry A."/>
            <person name="Pangilinan J."/>
            <person name="Kapitonov V."/>
            <person name="Jurka J."/>
            <person name="Salamov A."/>
            <person name="Shapiro H."/>
            <person name="Schmutz J."/>
            <person name="Grimwood J."/>
            <person name="Lindquist E."/>
            <person name="Lucas S."/>
            <person name="Grigoriev I.V."/>
            <person name="Schmitt R."/>
            <person name="Kirk D."/>
            <person name="Rokhsar D.S."/>
        </authorList>
    </citation>
    <scope>NUCLEOTIDE SEQUENCE [LARGE SCALE GENOMIC DNA]</scope>
    <source>
        <strain evidence="5">f. Nagariensis / Eve</strain>
    </source>
</reference>
<protein>
    <submittedName>
        <fullName evidence="4">Phosphoglycerate mutase</fullName>
    </submittedName>
</protein>
<dbReference type="AlphaFoldDB" id="D8U3F8"/>
<feature type="binding site" evidence="2">
    <location>
        <position position="112"/>
    </location>
    <ligand>
        <name>substrate</name>
    </ligand>
</feature>
<evidence type="ECO:0000256" key="3">
    <source>
        <dbReference type="SAM" id="MobiDB-lite"/>
    </source>
</evidence>
<dbReference type="STRING" id="3068.D8U3F8"/>
<accession>D8U3F8</accession>
<sequence length="526" mass="55720">MTGAVPGPGDRLRASSVAISGPASLSLWNGIDEFTCFKDRIDAPPLPMPSITEPVRVVIVRHGQSTWNAEGRIQGSTDLSVLTEKGIKQAEKTRDMLSSMRFSAVFQSPLARARQTADVVLQGQSTRMGEEDVDAEEDVISGSDTVRRITLPSLREIDLYHFQGLLKHEGKALYGDQYSKWQKEPHTFELNSHAPVRELWHRASLAWRNLLQRPQQGAGGSTVAATAAAAGRPAAEAVARTDPRVVLVVAHNAINQALVATALGLPPSYFRRLPQNNAALSVIDLEPSTATVTNTNASSGVRITLSCLNQSPDNPFKNPDKVLANVVLVTPPSSSHPQRRKAQQPPIVAKREMLLEVQEEVEEELRSLAAVLSKLQVTHVLAGPGVSAATATALLAGQQPPPSVKPPPEHAGRAGDGGSAAAVEFLPSSAPAEAIWQRAVSSLVTAAPPPPPGDARSSSYGNVLVVLDAESHPPKRFKLRNDGRVGACCIVICAHGAVLQFTAAPFVVCSSSTSSSSSSSSSSPAM</sequence>
<name>D8U3F8_VOLCA</name>
<proteinExistence type="inferred from homology"/>